<dbReference type="SUPFAM" id="SSF56219">
    <property type="entry name" value="DNase I-like"/>
    <property type="match status" value="1"/>
</dbReference>
<evidence type="ECO:0000259" key="1">
    <source>
        <dbReference type="PROSITE" id="PS50878"/>
    </source>
</evidence>
<keyword evidence="2" id="KW-1185">Reference proteome</keyword>
<reference evidence="3" key="1">
    <citation type="submission" date="2025-08" db="UniProtKB">
        <authorList>
            <consortium name="RefSeq"/>
        </authorList>
    </citation>
    <scope>IDENTIFICATION</scope>
</reference>
<dbReference type="PROSITE" id="PS50878">
    <property type="entry name" value="RT_POL"/>
    <property type="match status" value="1"/>
</dbReference>
<feature type="domain" description="Reverse transcriptase" evidence="1">
    <location>
        <begin position="312"/>
        <end position="589"/>
    </location>
</feature>
<protein>
    <submittedName>
        <fullName evidence="3">Uncharacterized protein LOC120263117</fullName>
    </submittedName>
</protein>
<accession>A0AB40BHT8</accession>
<dbReference type="Pfam" id="PF13966">
    <property type="entry name" value="zf-RVT"/>
    <property type="match status" value="1"/>
</dbReference>
<dbReference type="CDD" id="cd01650">
    <property type="entry name" value="RT_nLTR_like"/>
    <property type="match status" value="1"/>
</dbReference>
<gene>
    <name evidence="3" type="primary">LOC120263117</name>
</gene>
<sequence>MGLLEPPSVGRRFTWTNGQADPIWVKLDRFLVNYNWLTCFPRVVQSCLPRLGSDHVPLRLEMGYHFFNPRPFRFELAWTTKVGFHELVHQWWSEISPRGCGAFILSKKIAGIRARLRHWAKHDFGSIKLQKLALLHDLEVMDLAKEERRLSSDEIRQESDLLDNLKIIHKQEEIYWKQRSRLQWLKEGDENTKFFHAVPNGRKNRNFIPRLLKDDVTFEHPKDIGRIFSEYFKLQFGQRRSNRFQVDLHKLFAHKSSVDLTDLERPFSLEEIKKAVFDLGGDKAPGPDGFPLHFFKHFWDIINPDLLLLCNDFFFHRANLERINWASIALIPKVDSPEALGDFRPISLINSSLKIISKLLASRLSKIINSLVSTEQSAFLKGRCILDNIATAEELIFSIHKRRLSGHILKVDFAKAFDLVDWDFLFDLLRARGFGERWIRWIMDILFSSKASILVNGSPNGYVRYHRGLRQGDPLSPLLFVLVTDALCAMFFHALRSKVLIGVPIGEVGSMCNLHYADDLLVLTTGGLEDLRMVKLILLVFEGMTGLAANFSKTCLYSSSMDMLPDQAAADTLSCSRGILPVTYLGIPISGRRPRRQDWEELIVKIRRRLSTWKVQFLSLGGRLTLVNSVLSAIPTYWMSLFHLPCWVVKKINRIRRDFLWSGPDIDHPKCRLVGWKNLCRSRDQGGWGILELHNFNSALLGIWWWKFLSDPTWCGANVVKFNYGLESWNLFPRPAGRISFFWKGVMSCLPSLRGCILQSVNSGTTTLFWKDRWVDGQAPMYIWPDEFRRTSSPDGTVCDLLPLFEETPFNANPVLADLRVRLRRPLGDLGDKKWWTLTGNGSFSVKSFYNFLNDGGLRCPVADFFWRQLCPKKINIFNWLAWKNKILSLENLARRCCNRLPTATCVLCHANLESVDHLFFQCSFARQVWNYFVQLLQLPDPPSTITSAWGNWRSLVRPARRVIGDSVVKAIVWNVWLSRNDYIFNTNCIPVNALIIKVAHMLLTWFTSAGEGSRDKLEDSITIIRRELGVLRSKGEASRVIASRGLTRAPSFGRVAWTLR</sequence>
<dbReference type="InterPro" id="IPR043502">
    <property type="entry name" value="DNA/RNA_pol_sf"/>
</dbReference>
<dbReference type="RefSeq" id="XP_039126955.1">
    <property type="nucleotide sequence ID" value="XM_039271021.1"/>
</dbReference>
<dbReference type="AlphaFoldDB" id="A0AB40BHT8"/>
<dbReference type="PANTHER" id="PTHR33116">
    <property type="entry name" value="REVERSE TRANSCRIPTASE ZINC-BINDING DOMAIN-CONTAINING PROTEIN-RELATED-RELATED"/>
    <property type="match status" value="1"/>
</dbReference>
<evidence type="ECO:0000313" key="3">
    <source>
        <dbReference type="RefSeq" id="XP_039126955.1"/>
    </source>
</evidence>
<organism evidence="2 3">
    <name type="scientific">Dioscorea cayennensis subsp. rotundata</name>
    <name type="common">White Guinea yam</name>
    <name type="synonym">Dioscorea rotundata</name>
    <dbReference type="NCBI Taxonomy" id="55577"/>
    <lineage>
        <taxon>Eukaryota</taxon>
        <taxon>Viridiplantae</taxon>
        <taxon>Streptophyta</taxon>
        <taxon>Embryophyta</taxon>
        <taxon>Tracheophyta</taxon>
        <taxon>Spermatophyta</taxon>
        <taxon>Magnoliopsida</taxon>
        <taxon>Liliopsida</taxon>
        <taxon>Dioscoreales</taxon>
        <taxon>Dioscoreaceae</taxon>
        <taxon>Dioscorea</taxon>
    </lineage>
</organism>
<dbReference type="PANTHER" id="PTHR33116:SF78">
    <property type="entry name" value="OS12G0587133 PROTEIN"/>
    <property type="match status" value="1"/>
</dbReference>
<proteinExistence type="predicted"/>
<dbReference type="SUPFAM" id="SSF56672">
    <property type="entry name" value="DNA/RNA polymerases"/>
    <property type="match status" value="1"/>
</dbReference>
<dbReference type="InterPro" id="IPR026960">
    <property type="entry name" value="RVT-Znf"/>
</dbReference>
<dbReference type="GeneID" id="120263117"/>
<name>A0AB40BHT8_DIOCR</name>
<dbReference type="Pfam" id="PF00078">
    <property type="entry name" value="RVT_1"/>
    <property type="match status" value="1"/>
</dbReference>
<dbReference type="Proteomes" id="UP001515500">
    <property type="component" value="Chromosome 6"/>
</dbReference>
<evidence type="ECO:0000313" key="2">
    <source>
        <dbReference type="Proteomes" id="UP001515500"/>
    </source>
</evidence>
<dbReference type="InterPro" id="IPR000477">
    <property type="entry name" value="RT_dom"/>
</dbReference>
<dbReference type="InterPro" id="IPR036691">
    <property type="entry name" value="Endo/exonu/phosph_ase_sf"/>
</dbReference>